<dbReference type="AlphaFoldDB" id="A0A1S3IBS8"/>
<feature type="region of interest" description="Disordered" evidence="1">
    <location>
        <begin position="17"/>
        <end position="38"/>
    </location>
</feature>
<feature type="domain" description="Apple" evidence="3">
    <location>
        <begin position="193"/>
        <end position="231"/>
    </location>
</feature>
<keyword evidence="2" id="KW-0812">Transmembrane</keyword>
<dbReference type="GeneID" id="106162820"/>
<proteinExistence type="predicted"/>
<evidence type="ECO:0000256" key="1">
    <source>
        <dbReference type="SAM" id="MobiDB-lite"/>
    </source>
</evidence>
<reference evidence="5" key="1">
    <citation type="submission" date="2025-08" db="UniProtKB">
        <authorList>
            <consortium name="RefSeq"/>
        </authorList>
    </citation>
    <scope>IDENTIFICATION</scope>
    <source>
        <tissue evidence="5">Gonads</tissue>
    </source>
</reference>
<dbReference type="SUPFAM" id="SSF57414">
    <property type="entry name" value="Hairpin loop containing domain-like"/>
    <property type="match status" value="1"/>
</dbReference>
<keyword evidence="2" id="KW-0472">Membrane</keyword>
<evidence type="ECO:0000313" key="5">
    <source>
        <dbReference type="RefSeq" id="XP_013395697.1"/>
    </source>
</evidence>
<accession>A0A1S3IBS8</accession>
<keyword evidence="4" id="KW-1185">Reference proteome</keyword>
<dbReference type="Pfam" id="PF00024">
    <property type="entry name" value="PAN_1"/>
    <property type="match status" value="1"/>
</dbReference>
<organism evidence="4 5">
    <name type="scientific">Lingula anatina</name>
    <name type="common">Brachiopod</name>
    <name type="synonym">Lingula unguis</name>
    <dbReference type="NCBI Taxonomy" id="7574"/>
    <lineage>
        <taxon>Eukaryota</taxon>
        <taxon>Metazoa</taxon>
        <taxon>Spiralia</taxon>
        <taxon>Lophotrochozoa</taxon>
        <taxon>Brachiopoda</taxon>
        <taxon>Linguliformea</taxon>
        <taxon>Lingulata</taxon>
        <taxon>Lingulida</taxon>
        <taxon>Linguloidea</taxon>
        <taxon>Lingulidae</taxon>
        <taxon>Lingula</taxon>
    </lineage>
</organism>
<dbReference type="RefSeq" id="XP_013395697.1">
    <property type="nucleotide sequence ID" value="XM_013540243.1"/>
</dbReference>
<evidence type="ECO:0000313" key="4">
    <source>
        <dbReference type="Proteomes" id="UP000085678"/>
    </source>
</evidence>
<gene>
    <name evidence="5" type="primary">LOC106162820</name>
</gene>
<name>A0A1S3IBS8_LINAN</name>
<protein>
    <submittedName>
        <fullName evidence="5">Uncharacterized protein LOC106162820</fullName>
    </submittedName>
</protein>
<dbReference type="InterPro" id="IPR003609">
    <property type="entry name" value="Pan_app"/>
</dbReference>
<evidence type="ECO:0000259" key="3">
    <source>
        <dbReference type="Pfam" id="PF00024"/>
    </source>
</evidence>
<dbReference type="KEGG" id="lak:106162820"/>
<dbReference type="InParanoid" id="A0A1S3IBS8"/>
<feature type="transmembrane region" description="Helical" evidence="2">
    <location>
        <begin position="87"/>
        <end position="107"/>
    </location>
</feature>
<sequence>MTGNTNSGNISAVLSELNTSHSGPDDGPRYTKEALGTKDGYRTGHYSAATENEYTVPRKLPPIINRSVDDVGAAKTGQATSVKKRTLVVVTVTLTLIALGILGAFLAREFTASRAIDVNTNTTERPEKFKGSSPSTTMYFITAHSTLRTKTQSTTTGDVTKRINSACTHNGTMAWVMTNVYFNDGTFLSAELKHSLDDCVVKCRNDKACKGGTYHSPSYSCYILDEVRQTGYSVGWSAFVMAPECGCEMMEFQNLSLFRIYEFITEVSYVSYFAETAQNCSQSCRVSATCEMADFYPPGKVNV</sequence>
<evidence type="ECO:0000256" key="2">
    <source>
        <dbReference type="SAM" id="Phobius"/>
    </source>
</evidence>
<feature type="compositionally biased region" description="Basic and acidic residues" evidence="1">
    <location>
        <begin position="23"/>
        <end position="38"/>
    </location>
</feature>
<dbReference type="Proteomes" id="UP000085678">
    <property type="component" value="Unplaced"/>
</dbReference>
<keyword evidence="2" id="KW-1133">Transmembrane helix</keyword>